<dbReference type="InterPro" id="IPR019410">
    <property type="entry name" value="Methyltransf_16"/>
</dbReference>
<name>A0A813GSJ2_POLGL</name>
<feature type="region of interest" description="Disordered" evidence="1">
    <location>
        <begin position="115"/>
        <end position="152"/>
    </location>
</feature>
<dbReference type="AlphaFoldDB" id="A0A813GSJ2"/>
<dbReference type="SUPFAM" id="SSF53335">
    <property type="entry name" value="S-adenosyl-L-methionine-dependent methyltransferases"/>
    <property type="match status" value="1"/>
</dbReference>
<protein>
    <recommendedName>
        <fullName evidence="4">Calmodulin-lysine N-methyltransferase</fullName>
    </recommendedName>
</protein>
<accession>A0A813GSJ2</accession>
<dbReference type="OrthoDB" id="436630at2759"/>
<comment type="caution">
    <text evidence="2">The sequence shown here is derived from an EMBL/GenBank/DDBJ whole genome shotgun (WGS) entry which is preliminary data.</text>
</comment>
<dbReference type="InterPro" id="IPR029063">
    <property type="entry name" value="SAM-dependent_MTases_sf"/>
</dbReference>
<organism evidence="2 3">
    <name type="scientific">Polarella glacialis</name>
    <name type="common">Dinoflagellate</name>
    <dbReference type="NCBI Taxonomy" id="89957"/>
    <lineage>
        <taxon>Eukaryota</taxon>
        <taxon>Sar</taxon>
        <taxon>Alveolata</taxon>
        <taxon>Dinophyceae</taxon>
        <taxon>Suessiales</taxon>
        <taxon>Suessiaceae</taxon>
        <taxon>Polarella</taxon>
    </lineage>
</organism>
<evidence type="ECO:0008006" key="4">
    <source>
        <dbReference type="Google" id="ProtNLM"/>
    </source>
</evidence>
<dbReference type="Pfam" id="PF10294">
    <property type="entry name" value="Methyltransf_16"/>
    <property type="match status" value="1"/>
</dbReference>
<evidence type="ECO:0000313" key="3">
    <source>
        <dbReference type="Proteomes" id="UP000654075"/>
    </source>
</evidence>
<reference evidence="2" key="1">
    <citation type="submission" date="2021-02" db="EMBL/GenBank/DDBJ databases">
        <authorList>
            <person name="Dougan E. K."/>
            <person name="Rhodes N."/>
            <person name="Thang M."/>
            <person name="Chan C."/>
        </authorList>
    </citation>
    <scope>NUCLEOTIDE SEQUENCE</scope>
</reference>
<evidence type="ECO:0000256" key="1">
    <source>
        <dbReference type="SAM" id="MobiDB-lite"/>
    </source>
</evidence>
<gene>
    <name evidence="2" type="ORF">PGLA1383_LOCUS44733</name>
</gene>
<evidence type="ECO:0000313" key="2">
    <source>
        <dbReference type="EMBL" id="CAE8628037.1"/>
    </source>
</evidence>
<feature type="non-terminal residue" evidence="2">
    <location>
        <position position="152"/>
    </location>
</feature>
<dbReference type="Gene3D" id="3.40.50.150">
    <property type="entry name" value="Vaccinia Virus protein VP39"/>
    <property type="match status" value="1"/>
</dbReference>
<proteinExistence type="predicted"/>
<keyword evidence="3" id="KW-1185">Reference proteome</keyword>
<sequence>VSPAADGAGSAERAPRFLAGDWQELLSTLQEKYDIVLAAEAIYKADAYEDLAALLGKCLAAPGGIALFAGKRFYFGCGGGTASFSEFLRQRNFEVEVAHVIEDGRSNTREILRISLGNSKPAGEEKSQQDDKEEAADGEAKRRKLGEPETGG</sequence>
<dbReference type="EMBL" id="CAJNNV010029327">
    <property type="protein sequence ID" value="CAE8628037.1"/>
    <property type="molecule type" value="Genomic_DNA"/>
</dbReference>
<dbReference type="Proteomes" id="UP000654075">
    <property type="component" value="Unassembled WGS sequence"/>
</dbReference>